<evidence type="ECO:0000256" key="1">
    <source>
        <dbReference type="SAM" id="SignalP"/>
    </source>
</evidence>
<comment type="caution">
    <text evidence="2">The sequence shown here is derived from an EMBL/GenBank/DDBJ whole genome shotgun (WGS) entry which is preliminary data.</text>
</comment>
<keyword evidence="1" id="KW-0732">Signal</keyword>
<feature type="chain" id="PRO_5020033430" description="Secreted protein" evidence="1">
    <location>
        <begin position="19"/>
        <end position="109"/>
    </location>
</feature>
<evidence type="ECO:0008006" key="4">
    <source>
        <dbReference type="Google" id="ProtNLM"/>
    </source>
</evidence>
<feature type="signal peptide" evidence="1">
    <location>
        <begin position="1"/>
        <end position="18"/>
    </location>
</feature>
<protein>
    <recommendedName>
        <fullName evidence="4">Secreted protein</fullName>
    </recommendedName>
</protein>
<organism evidence="2 3">
    <name type="scientific">Eumeta variegata</name>
    <name type="common">Bagworm moth</name>
    <name type="synonym">Eumeta japonica</name>
    <dbReference type="NCBI Taxonomy" id="151549"/>
    <lineage>
        <taxon>Eukaryota</taxon>
        <taxon>Metazoa</taxon>
        <taxon>Ecdysozoa</taxon>
        <taxon>Arthropoda</taxon>
        <taxon>Hexapoda</taxon>
        <taxon>Insecta</taxon>
        <taxon>Pterygota</taxon>
        <taxon>Neoptera</taxon>
        <taxon>Endopterygota</taxon>
        <taxon>Lepidoptera</taxon>
        <taxon>Glossata</taxon>
        <taxon>Ditrysia</taxon>
        <taxon>Tineoidea</taxon>
        <taxon>Psychidae</taxon>
        <taxon>Oiketicinae</taxon>
        <taxon>Eumeta</taxon>
    </lineage>
</organism>
<reference evidence="2 3" key="1">
    <citation type="journal article" date="2019" name="Commun. Biol.">
        <title>The bagworm genome reveals a unique fibroin gene that provides high tensile strength.</title>
        <authorList>
            <person name="Kono N."/>
            <person name="Nakamura H."/>
            <person name="Ohtoshi R."/>
            <person name="Tomita M."/>
            <person name="Numata K."/>
            <person name="Arakawa K."/>
        </authorList>
    </citation>
    <scope>NUCLEOTIDE SEQUENCE [LARGE SCALE GENOMIC DNA]</scope>
</reference>
<evidence type="ECO:0000313" key="3">
    <source>
        <dbReference type="Proteomes" id="UP000299102"/>
    </source>
</evidence>
<dbReference type="EMBL" id="BGZK01004139">
    <property type="protein sequence ID" value="GBP07128.1"/>
    <property type="molecule type" value="Genomic_DNA"/>
</dbReference>
<evidence type="ECO:0000313" key="2">
    <source>
        <dbReference type="EMBL" id="GBP07128.1"/>
    </source>
</evidence>
<name>A0A4C1T103_EUMVA</name>
<accession>A0A4C1T103</accession>
<proteinExistence type="predicted"/>
<gene>
    <name evidence="2" type="ORF">EVAR_91875_1</name>
</gene>
<dbReference type="Proteomes" id="UP000299102">
    <property type="component" value="Unassembled WGS sequence"/>
</dbReference>
<sequence length="109" mass="11243">MALLIVSQLIQFLSAAVAQEVEENWRCPTSSRARLDITVIHLARTCSDATVKCAAAFIPTHLSPPSINCTGSLVRLSSAGLATGVTSRTVMHAGPPPAPPGPGALLTAI</sequence>
<keyword evidence="3" id="KW-1185">Reference proteome</keyword>
<dbReference type="AlphaFoldDB" id="A0A4C1T103"/>